<name>A0A368FFS6_ANCCA</name>
<gene>
    <name evidence="1" type="ORF">ANCCAN_23306</name>
</gene>
<reference evidence="1 2" key="1">
    <citation type="submission" date="2014-10" db="EMBL/GenBank/DDBJ databases">
        <title>Draft genome of the hookworm Ancylostoma caninum.</title>
        <authorList>
            <person name="Mitreva M."/>
        </authorList>
    </citation>
    <scope>NUCLEOTIDE SEQUENCE [LARGE SCALE GENOMIC DNA]</scope>
    <source>
        <strain evidence="1 2">Baltimore</strain>
    </source>
</reference>
<proteinExistence type="predicted"/>
<dbReference type="AlphaFoldDB" id="A0A368FFS6"/>
<accession>A0A368FFS6</accession>
<evidence type="ECO:0000313" key="2">
    <source>
        <dbReference type="Proteomes" id="UP000252519"/>
    </source>
</evidence>
<dbReference type="STRING" id="29170.A0A368FFS6"/>
<organism evidence="1 2">
    <name type="scientific">Ancylostoma caninum</name>
    <name type="common">Dog hookworm</name>
    <dbReference type="NCBI Taxonomy" id="29170"/>
    <lineage>
        <taxon>Eukaryota</taxon>
        <taxon>Metazoa</taxon>
        <taxon>Ecdysozoa</taxon>
        <taxon>Nematoda</taxon>
        <taxon>Chromadorea</taxon>
        <taxon>Rhabditida</taxon>
        <taxon>Rhabditina</taxon>
        <taxon>Rhabditomorpha</taxon>
        <taxon>Strongyloidea</taxon>
        <taxon>Ancylostomatidae</taxon>
        <taxon>Ancylostomatinae</taxon>
        <taxon>Ancylostoma</taxon>
    </lineage>
</organism>
<dbReference type="Proteomes" id="UP000252519">
    <property type="component" value="Unassembled WGS sequence"/>
</dbReference>
<sequence length="70" mass="7983">MTALEIYDRRNVYKETVVSLNPEAELEVYTRKLLQVVTIMRLNFVKPSHWSTSKVINAVATTIMTGLGKN</sequence>
<dbReference type="EMBL" id="JOJR01001434">
    <property type="protein sequence ID" value="RCN30912.1"/>
    <property type="molecule type" value="Genomic_DNA"/>
</dbReference>
<comment type="caution">
    <text evidence="1">The sequence shown here is derived from an EMBL/GenBank/DDBJ whole genome shotgun (WGS) entry which is preliminary data.</text>
</comment>
<protein>
    <submittedName>
        <fullName evidence="1">Uncharacterized protein</fullName>
    </submittedName>
</protein>
<keyword evidence="2" id="KW-1185">Reference proteome</keyword>
<evidence type="ECO:0000313" key="1">
    <source>
        <dbReference type="EMBL" id="RCN30912.1"/>
    </source>
</evidence>